<evidence type="ECO:0000313" key="2">
    <source>
        <dbReference type="Proteomes" id="UP000054538"/>
    </source>
</evidence>
<proteinExistence type="predicted"/>
<sequence>MVSGKAKVICKVIYKQHIAREQRLDQEQVSTGQQESPRDMSAIVGTHTSGILLFEPMSY</sequence>
<dbReference type="InParanoid" id="A0A0D0CFC6"/>
<gene>
    <name evidence="1" type="ORF">PAXRUDRAFT_808059</name>
</gene>
<protein>
    <submittedName>
        <fullName evidence="1">Unplaced genomic scaffold scaffold_983, whole genome shotgun sequence</fullName>
    </submittedName>
</protein>
<dbReference type="HOGENOM" id="CLU_190881_0_0_1"/>
<dbReference type="EMBL" id="KN825805">
    <property type="protein sequence ID" value="KIK81402.1"/>
    <property type="molecule type" value="Genomic_DNA"/>
</dbReference>
<organism evidence="1 2">
    <name type="scientific">Paxillus rubicundulus Ve08.2h10</name>
    <dbReference type="NCBI Taxonomy" id="930991"/>
    <lineage>
        <taxon>Eukaryota</taxon>
        <taxon>Fungi</taxon>
        <taxon>Dikarya</taxon>
        <taxon>Basidiomycota</taxon>
        <taxon>Agaricomycotina</taxon>
        <taxon>Agaricomycetes</taxon>
        <taxon>Agaricomycetidae</taxon>
        <taxon>Boletales</taxon>
        <taxon>Paxilineae</taxon>
        <taxon>Paxillaceae</taxon>
        <taxon>Paxillus</taxon>
    </lineage>
</organism>
<accession>A0A0D0CFC6</accession>
<reference evidence="2" key="2">
    <citation type="submission" date="2015-01" db="EMBL/GenBank/DDBJ databases">
        <title>Evolutionary Origins and Diversification of the Mycorrhizal Mutualists.</title>
        <authorList>
            <consortium name="DOE Joint Genome Institute"/>
            <consortium name="Mycorrhizal Genomics Consortium"/>
            <person name="Kohler A."/>
            <person name="Kuo A."/>
            <person name="Nagy L.G."/>
            <person name="Floudas D."/>
            <person name="Copeland A."/>
            <person name="Barry K.W."/>
            <person name="Cichocki N."/>
            <person name="Veneault-Fourrey C."/>
            <person name="LaButti K."/>
            <person name="Lindquist E.A."/>
            <person name="Lipzen A."/>
            <person name="Lundell T."/>
            <person name="Morin E."/>
            <person name="Murat C."/>
            <person name="Riley R."/>
            <person name="Ohm R."/>
            <person name="Sun H."/>
            <person name="Tunlid A."/>
            <person name="Henrissat B."/>
            <person name="Grigoriev I.V."/>
            <person name="Hibbett D.S."/>
            <person name="Martin F."/>
        </authorList>
    </citation>
    <scope>NUCLEOTIDE SEQUENCE [LARGE SCALE GENOMIC DNA]</scope>
    <source>
        <strain evidence="2">Ve08.2h10</strain>
    </source>
</reference>
<dbReference type="Proteomes" id="UP000054538">
    <property type="component" value="Unassembled WGS sequence"/>
</dbReference>
<keyword evidence="2" id="KW-1185">Reference proteome</keyword>
<reference evidence="1 2" key="1">
    <citation type="submission" date="2014-04" db="EMBL/GenBank/DDBJ databases">
        <authorList>
            <consortium name="DOE Joint Genome Institute"/>
            <person name="Kuo A."/>
            <person name="Kohler A."/>
            <person name="Jargeat P."/>
            <person name="Nagy L.G."/>
            <person name="Floudas D."/>
            <person name="Copeland A."/>
            <person name="Barry K.W."/>
            <person name="Cichocki N."/>
            <person name="Veneault-Fourrey C."/>
            <person name="LaButti K."/>
            <person name="Lindquist E.A."/>
            <person name="Lipzen A."/>
            <person name="Lundell T."/>
            <person name="Morin E."/>
            <person name="Murat C."/>
            <person name="Sun H."/>
            <person name="Tunlid A."/>
            <person name="Henrissat B."/>
            <person name="Grigoriev I.V."/>
            <person name="Hibbett D.S."/>
            <person name="Martin F."/>
            <person name="Nordberg H.P."/>
            <person name="Cantor M.N."/>
            <person name="Hua S.X."/>
        </authorList>
    </citation>
    <scope>NUCLEOTIDE SEQUENCE [LARGE SCALE GENOMIC DNA]</scope>
    <source>
        <strain evidence="1 2">Ve08.2h10</strain>
    </source>
</reference>
<dbReference type="AlphaFoldDB" id="A0A0D0CFC6"/>
<name>A0A0D0CFC6_9AGAM</name>
<evidence type="ECO:0000313" key="1">
    <source>
        <dbReference type="EMBL" id="KIK81402.1"/>
    </source>
</evidence>